<evidence type="ECO:0000313" key="5">
    <source>
        <dbReference type="Proteomes" id="UP000748756"/>
    </source>
</evidence>
<proteinExistence type="predicted"/>
<dbReference type="SMART" id="SM00449">
    <property type="entry name" value="SPRY"/>
    <property type="match status" value="1"/>
</dbReference>
<dbReference type="PROSITE" id="PS50897">
    <property type="entry name" value="CTLH"/>
    <property type="match status" value="1"/>
</dbReference>
<dbReference type="InterPro" id="IPR001870">
    <property type="entry name" value="B30.2/SPRY"/>
</dbReference>
<dbReference type="InterPro" id="IPR006595">
    <property type="entry name" value="CTLH_C"/>
</dbReference>
<feature type="domain" description="CTLH" evidence="3">
    <location>
        <begin position="557"/>
        <end position="614"/>
    </location>
</feature>
<feature type="compositionally biased region" description="Low complexity" evidence="1">
    <location>
        <begin position="232"/>
        <end position="264"/>
    </location>
</feature>
<dbReference type="SUPFAM" id="SSF49899">
    <property type="entry name" value="Concanavalin A-like lectins/glucanases"/>
    <property type="match status" value="1"/>
</dbReference>
<dbReference type="SMART" id="SM00668">
    <property type="entry name" value="CTLH"/>
    <property type="match status" value="1"/>
</dbReference>
<dbReference type="InterPro" id="IPR043136">
    <property type="entry name" value="B30.2/SPRY_sf"/>
</dbReference>
<feature type="region of interest" description="Disordered" evidence="1">
    <location>
        <begin position="1"/>
        <end position="27"/>
    </location>
</feature>
<gene>
    <name evidence="4" type="ORF">BG015_009422</name>
</gene>
<keyword evidence="5" id="KW-1185">Reference proteome</keyword>
<dbReference type="InterPro" id="IPR050618">
    <property type="entry name" value="Ubq-SigPath_Reg"/>
</dbReference>
<dbReference type="PANTHER" id="PTHR12864">
    <property type="entry name" value="RAN BINDING PROTEIN 9-RELATED"/>
    <property type="match status" value="1"/>
</dbReference>
<evidence type="ECO:0000259" key="3">
    <source>
        <dbReference type="PROSITE" id="PS50897"/>
    </source>
</evidence>
<dbReference type="AlphaFoldDB" id="A0A9P5V9D3"/>
<evidence type="ECO:0008006" key="6">
    <source>
        <dbReference type="Google" id="ProtNLM"/>
    </source>
</evidence>
<evidence type="ECO:0000256" key="1">
    <source>
        <dbReference type="SAM" id="MobiDB-lite"/>
    </source>
</evidence>
<protein>
    <recommendedName>
        <fullName evidence="6">SPRY-domain-containing protein</fullName>
    </recommendedName>
</protein>
<dbReference type="CDD" id="cd12909">
    <property type="entry name" value="SPRY_RanBP9_10"/>
    <property type="match status" value="1"/>
</dbReference>
<evidence type="ECO:0000259" key="2">
    <source>
        <dbReference type="PROSITE" id="PS50188"/>
    </source>
</evidence>
<dbReference type="InterPro" id="IPR013320">
    <property type="entry name" value="ConA-like_dom_sf"/>
</dbReference>
<dbReference type="SMART" id="SM00757">
    <property type="entry name" value="CRA"/>
    <property type="match status" value="1"/>
</dbReference>
<dbReference type="Gene3D" id="2.60.120.920">
    <property type="match status" value="1"/>
</dbReference>
<sequence length="786" mass="85917">MAQRENSRDTDRLAHEDHEADSENDTSLVHDFIHAVRRPISRPSTTTTAAPSNTSLTTTLATGVSSIASATSVDSVSSLEGASIRPIESSVSSVEQTSLNVAPFVRHYPQLPLRTTQNRASQQHPHRQGAAIPLPEREDSSRTRVITFGTLKKASMPNRAFALSSSSVEKQSRMVTLPSYLRHTTFVQHFQPEGTSPANGPPTSPTDRESSKRRRLLLDDHRRRASTYLLTDSDSSGEENSSGGSSETSSGTSSGSSSGSESGSIAHDYHHHRHHNHSHSHSHHASTSKEGRPLRYLLPSRWSSVEKTDKTELSEDDLQVRYTGPGKADSDASAIRANRPIPPQCGVYYYEVLIKSNGQQGYIGIGACNANVALDRLPGWEPLSWGYHGDDGNGFEGCGNGRPFGPVFTTGDVIGCGINFRDMSLFYTKNGIYLGVAFRNLKGPLYPTVGMRTSGEIVEANFGQREFVFNIDEYVKDEKMEAWQSLEDNLQKEAASKNQIGILSQNLSKLVLSYMIHHGYSESARQFASDLAPQSSNQKGHTTHGSNEFDCASMVLDTEHRKEIRKTILLGDIDQALIMLEKNYPGITTSNEDMLLQLRCRKFVEMVSSASSPLRALDNQALAKNSEASNFEDVEMQDQHNTGTSDGGAMDVDCKPLGINTTTNEEAPQLEGLGLLKDAIQYGQFLQEQYKHSRRASVKTMLIDAFSVLAYSDTGTSNGPGGHLGSKAVSREKVASTVNLAILASQHLPTTAPLETVYRQANVALSELTRQGVGEAAFFDLNHDLE</sequence>
<dbReference type="EMBL" id="JAAAUQ010000609">
    <property type="protein sequence ID" value="KAF9148825.1"/>
    <property type="molecule type" value="Genomic_DNA"/>
</dbReference>
<feature type="domain" description="B30.2/SPRY" evidence="2">
    <location>
        <begin position="280"/>
        <end position="467"/>
    </location>
</feature>
<dbReference type="OrthoDB" id="25503at2759"/>
<dbReference type="InterPro" id="IPR013144">
    <property type="entry name" value="CRA_dom"/>
</dbReference>
<feature type="region of interest" description="Disordered" evidence="1">
    <location>
        <begin position="527"/>
        <end position="546"/>
    </location>
</feature>
<feature type="compositionally biased region" description="Polar residues" evidence="1">
    <location>
        <begin position="532"/>
        <end position="546"/>
    </location>
</feature>
<dbReference type="InterPro" id="IPR003877">
    <property type="entry name" value="SPRY_dom"/>
</dbReference>
<dbReference type="InterPro" id="IPR035782">
    <property type="entry name" value="SPRY_RanBP9/10"/>
</dbReference>
<dbReference type="Proteomes" id="UP000748756">
    <property type="component" value="Unassembled WGS sequence"/>
</dbReference>
<feature type="region of interest" description="Disordered" evidence="1">
    <location>
        <begin position="191"/>
        <end position="292"/>
    </location>
</feature>
<accession>A0A9P5V9D3</accession>
<name>A0A9P5V9D3_9FUNG</name>
<dbReference type="Pfam" id="PF10607">
    <property type="entry name" value="CTLH"/>
    <property type="match status" value="1"/>
</dbReference>
<dbReference type="Pfam" id="PF00622">
    <property type="entry name" value="SPRY"/>
    <property type="match status" value="1"/>
</dbReference>
<organism evidence="4 5">
    <name type="scientific">Linnemannia schmuckeri</name>
    <dbReference type="NCBI Taxonomy" id="64567"/>
    <lineage>
        <taxon>Eukaryota</taxon>
        <taxon>Fungi</taxon>
        <taxon>Fungi incertae sedis</taxon>
        <taxon>Mucoromycota</taxon>
        <taxon>Mortierellomycotina</taxon>
        <taxon>Mortierellomycetes</taxon>
        <taxon>Mortierellales</taxon>
        <taxon>Mortierellaceae</taxon>
        <taxon>Linnemannia</taxon>
    </lineage>
</organism>
<comment type="caution">
    <text evidence="4">The sequence shown here is derived from an EMBL/GenBank/DDBJ whole genome shotgun (WGS) entry which is preliminary data.</text>
</comment>
<dbReference type="InterPro" id="IPR006594">
    <property type="entry name" value="LisH"/>
</dbReference>
<dbReference type="InterPro" id="IPR024964">
    <property type="entry name" value="CTLH/CRA"/>
</dbReference>
<reference evidence="4" key="1">
    <citation type="journal article" date="2020" name="Fungal Divers.">
        <title>Resolving the Mortierellaceae phylogeny through synthesis of multi-gene phylogenetics and phylogenomics.</title>
        <authorList>
            <person name="Vandepol N."/>
            <person name="Liber J."/>
            <person name="Desiro A."/>
            <person name="Na H."/>
            <person name="Kennedy M."/>
            <person name="Barry K."/>
            <person name="Grigoriev I.V."/>
            <person name="Miller A.N."/>
            <person name="O'Donnell K."/>
            <person name="Stajich J.E."/>
            <person name="Bonito G."/>
        </authorList>
    </citation>
    <scope>NUCLEOTIDE SEQUENCE</scope>
    <source>
        <strain evidence="4">NRRL 6426</strain>
    </source>
</reference>
<evidence type="ECO:0000313" key="4">
    <source>
        <dbReference type="EMBL" id="KAF9148825.1"/>
    </source>
</evidence>
<dbReference type="PROSITE" id="PS50896">
    <property type="entry name" value="LISH"/>
    <property type="match status" value="1"/>
</dbReference>
<feature type="compositionally biased region" description="Basic and acidic residues" evidence="1">
    <location>
        <begin position="1"/>
        <end position="18"/>
    </location>
</feature>
<dbReference type="PROSITE" id="PS50188">
    <property type="entry name" value="B302_SPRY"/>
    <property type="match status" value="1"/>
</dbReference>
<feature type="compositionally biased region" description="Basic and acidic residues" evidence="1">
    <location>
        <begin position="206"/>
        <end position="222"/>
    </location>
</feature>
<feature type="compositionally biased region" description="Basic residues" evidence="1">
    <location>
        <begin position="269"/>
        <end position="286"/>
    </location>
</feature>